<reference evidence="2" key="2">
    <citation type="submission" date="2014-06" db="EMBL/GenBank/DDBJ databases">
        <authorList>
            <person name="Genoscope - CEA"/>
        </authorList>
    </citation>
    <scope>NUCLEOTIDE SEQUENCE</scope>
</reference>
<protein>
    <submittedName>
        <fullName evidence="1">(rape) hypothetical protein</fullName>
    </submittedName>
    <submittedName>
        <fullName evidence="2">BnaC07g50670D protein</fullName>
    </submittedName>
</protein>
<dbReference type="EMBL" id="HG994371">
    <property type="protein sequence ID" value="CAF2029199.1"/>
    <property type="molecule type" value="Genomic_DNA"/>
</dbReference>
<evidence type="ECO:0000313" key="2">
    <source>
        <dbReference type="EMBL" id="CDY58727.1"/>
    </source>
</evidence>
<dbReference type="AlphaFoldDB" id="A0A078J6F3"/>
<gene>
    <name evidence="2" type="primary">BnaC07g50670D</name>
    <name evidence="1" type="ORF">DARMORV10_C07P56060.1</name>
    <name evidence="2" type="ORF">GSBRNA2T00025045001</name>
</gene>
<evidence type="ECO:0000313" key="3">
    <source>
        <dbReference type="Proteomes" id="UP000028999"/>
    </source>
</evidence>
<keyword evidence="3" id="KW-1185">Reference proteome</keyword>
<name>A0A078J6F3_BRANA</name>
<evidence type="ECO:0000313" key="1">
    <source>
        <dbReference type="EMBL" id="CAF2029199.1"/>
    </source>
</evidence>
<reference evidence="1" key="3">
    <citation type="submission" date="2021-01" db="EMBL/GenBank/DDBJ databases">
        <authorList>
            <consortium name="Genoscope - CEA"/>
            <person name="William W."/>
        </authorList>
    </citation>
    <scope>NUCLEOTIDE SEQUENCE</scope>
</reference>
<accession>A0A078J6F3</accession>
<organism evidence="2 3">
    <name type="scientific">Brassica napus</name>
    <name type="common">Rape</name>
    <dbReference type="NCBI Taxonomy" id="3708"/>
    <lineage>
        <taxon>Eukaryota</taxon>
        <taxon>Viridiplantae</taxon>
        <taxon>Streptophyta</taxon>
        <taxon>Embryophyta</taxon>
        <taxon>Tracheophyta</taxon>
        <taxon>Spermatophyta</taxon>
        <taxon>Magnoliopsida</taxon>
        <taxon>eudicotyledons</taxon>
        <taxon>Gunneridae</taxon>
        <taxon>Pentapetalae</taxon>
        <taxon>rosids</taxon>
        <taxon>malvids</taxon>
        <taxon>Brassicales</taxon>
        <taxon>Brassicaceae</taxon>
        <taxon>Brassiceae</taxon>
        <taxon>Brassica</taxon>
    </lineage>
</organism>
<reference evidence="2 3" key="1">
    <citation type="journal article" date="2014" name="Science">
        <title>Plant genetics. Early allopolyploid evolution in the post-Neolithic Brassica napus oilseed genome.</title>
        <authorList>
            <person name="Chalhoub B."/>
            <person name="Denoeud F."/>
            <person name="Liu S."/>
            <person name="Parkin I.A."/>
            <person name="Tang H."/>
            <person name="Wang X."/>
            <person name="Chiquet J."/>
            <person name="Belcram H."/>
            <person name="Tong C."/>
            <person name="Samans B."/>
            <person name="Correa M."/>
            <person name="Da Silva C."/>
            <person name="Just J."/>
            <person name="Falentin C."/>
            <person name="Koh C.S."/>
            <person name="Le Clainche I."/>
            <person name="Bernard M."/>
            <person name="Bento P."/>
            <person name="Noel B."/>
            <person name="Labadie K."/>
            <person name="Alberti A."/>
            <person name="Charles M."/>
            <person name="Arnaud D."/>
            <person name="Guo H."/>
            <person name="Daviaud C."/>
            <person name="Alamery S."/>
            <person name="Jabbari K."/>
            <person name="Zhao M."/>
            <person name="Edger P.P."/>
            <person name="Chelaifa H."/>
            <person name="Tack D."/>
            <person name="Lassalle G."/>
            <person name="Mestiri I."/>
            <person name="Schnel N."/>
            <person name="Le Paslier M.C."/>
            <person name="Fan G."/>
            <person name="Renault V."/>
            <person name="Bayer P.E."/>
            <person name="Golicz A.A."/>
            <person name="Manoli S."/>
            <person name="Lee T.H."/>
            <person name="Thi V.H."/>
            <person name="Chalabi S."/>
            <person name="Hu Q."/>
            <person name="Fan C."/>
            <person name="Tollenaere R."/>
            <person name="Lu Y."/>
            <person name="Battail C."/>
            <person name="Shen J."/>
            <person name="Sidebottom C.H."/>
            <person name="Wang X."/>
            <person name="Canaguier A."/>
            <person name="Chauveau A."/>
            <person name="Berard A."/>
            <person name="Deniot G."/>
            <person name="Guan M."/>
            <person name="Liu Z."/>
            <person name="Sun F."/>
            <person name="Lim Y.P."/>
            <person name="Lyons E."/>
            <person name="Town C.D."/>
            <person name="Bancroft I."/>
            <person name="Wang X."/>
            <person name="Meng J."/>
            <person name="Ma J."/>
            <person name="Pires J.C."/>
            <person name="King G.J."/>
            <person name="Brunel D."/>
            <person name="Delourme R."/>
            <person name="Renard M."/>
            <person name="Aury J.M."/>
            <person name="Adams K.L."/>
            <person name="Batley J."/>
            <person name="Snowdon R.J."/>
            <person name="Tost J."/>
            <person name="Edwards D."/>
            <person name="Zhou Y."/>
            <person name="Hua W."/>
            <person name="Sharpe A.G."/>
            <person name="Paterson A.H."/>
            <person name="Guan C."/>
            <person name="Wincker P."/>
        </authorList>
    </citation>
    <scope>NUCLEOTIDE SEQUENCE [LARGE SCALE GENOMIC DNA]</scope>
    <source>
        <strain evidence="3">cv. Darmor-bzh</strain>
    </source>
</reference>
<dbReference type="Proteomes" id="UP000028999">
    <property type="component" value="Unassembled WGS sequence"/>
</dbReference>
<dbReference type="Proteomes" id="UP001295469">
    <property type="component" value="Chromosome C07"/>
</dbReference>
<proteinExistence type="predicted"/>
<dbReference type="Gramene" id="CDY58727">
    <property type="protein sequence ID" value="CDY58727"/>
    <property type="gene ID" value="GSBRNA2T00025045001"/>
</dbReference>
<dbReference type="STRING" id="3708.A0A078J6F3"/>
<sequence length="99" mass="11183">MTQSLGLEPYRFFPVSMDPTIFKLLEEDEGESMHLGADVDAFHAALNRDIEGSTSLPTNPGNVPFQLCLYPFPSLIRSLSLRFYFRVCFHMAPCPSCHL</sequence>
<dbReference type="EMBL" id="LK033693">
    <property type="protein sequence ID" value="CDY58727.1"/>
    <property type="molecule type" value="Genomic_DNA"/>
</dbReference>
<dbReference type="PaxDb" id="3708-A0A078J6F3"/>